<feature type="region of interest" description="Disordered" evidence="1">
    <location>
        <begin position="435"/>
        <end position="525"/>
    </location>
</feature>
<keyword evidence="4" id="KW-1185">Reference proteome</keyword>
<evidence type="ECO:0000259" key="2">
    <source>
        <dbReference type="PROSITE" id="PS50011"/>
    </source>
</evidence>
<dbReference type="PROSITE" id="PS00108">
    <property type="entry name" value="PROTEIN_KINASE_ST"/>
    <property type="match status" value="1"/>
</dbReference>
<reference evidence="3" key="1">
    <citation type="submission" date="2021-05" db="EMBL/GenBank/DDBJ databases">
        <title>The genome of the haptophyte Pavlova lutheri (Diacronema luteri, Pavlovales) - a model for lipid biosynthesis in eukaryotic algae.</title>
        <authorList>
            <person name="Hulatt C.J."/>
            <person name="Posewitz M.C."/>
        </authorList>
    </citation>
    <scope>NUCLEOTIDE SEQUENCE</scope>
    <source>
        <strain evidence="3">NIVA-4/92</strain>
    </source>
</reference>
<comment type="caution">
    <text evidence="3">The sequence shown here is derived from an EMBL/GenBank/DDBJ whole genome shotgun (WGS) entry which is preliminary data.</text>
</comment>
<accession>A0A8J6CDR0</accession>
<dbReference type="OrthoDB" id="4062651at2759"/>
<dbReference type="AlphaFoldDB" id="A0A8J6CDR0"/>
<gene>
    <name evidence="3" type="ORF">KFE25_000662</name>
</gene>
<dbReference type="InterPro" id="IPR000719">
    <property type="entry name" value="Prot_kinase_dom"/>
</dbReference>
<protein>
    <recommendedName>
        <fullName evidence="2">Protein kinase domain-containing protein</fullName>
    </recommendedName>
</protein>
<dbReference type="Gene3D" id="1.10.510.10">
    <property type="entry name" value="Transferase(Phosphotransferase) domain 1"/>
    <property type="match status" value="1"/>
</dbReference>
<evidence type="ECO:0000313" key="3">
    <source>
        <dbReference type="EMBL" id="KAG8467346.1"/>
    </source>
</evidence>
<name>A0A8J6CDR0_DIALT</name>
<proteinExistence type="predicted"/>
<feature type="domain" description="Protein kinase" evidence="2">
    <location>
        <begin position="119"/>
        <end position="435"/>
    </location>
</feature>
<dbReference type="SUPFAM" id="SSF56112">
    <property type="entry name" value="Protein kinase-like (PK-like)"/>
    <property type="match status" value="1"/>
</dbReference>
<dbReference type="InterPro" id="IPR008271">
    <property type="entry name" value="Ser/Thr_kinase_AS"/>
</dbReference>
<organism evidence="3 4">
    <name type="scientific">Diacronema lutheri</name>
    <name type="common">Unicellular marine alga</name>
    <name type="synonym">Monochrysis lutheri</name>
    <dbReference type="NCBI Taxonomy" id="2081491"/>
    <lineage>
        <taxon>Eukaryota</taxon>
        <taxon>Haptista</taxon>
        <taxon>Haptophyta</taxon>
        <taxon>Pavlovophyceae</taxon>
        <taxon>Pavlovales</taxon>
        <taxon>Pavlovaceae</taxon>
        <taxon>Diacronema</taxon>
    </lineage>
</organism>
<dbReference type="GO" id="GO:0004674">
    <property type="term" value="F:protein serine/threonine kinase activity"/>
    <property type="evidence" value="ECO:0007669"/>
    <property type="project" value="TreeGrafter"/>
</dbReference>
<evidence type="ECO:0000256" key="1">
    <source>
        <dbReference type="SAM" id="MobiDB-lite"/>
    </source>
</evidence>
<dbReference type="PANTHER" id="PTHR44329">
    <property type="entry name" value="SERINE/THREONINE-PROTEIN KINASE TNNI3K-RELATED"/>
    <property type="match status" value="1"/>
</dbReference>
<dbReference type="InterPro" id="IPR011009">
    <property type="entry name" value="Kinase-like_dom_sf"/>
</dbReference>
<dbReference type="GO" id="GO:0005524">
    <property type="term" value="F:ATP binding"/>
    <property type="evidence" value="ECO:0007669"/>
    <property type="project" value="InterPro"/>
</dbReference>
<feature type="compositionally biased region" description="Polar residues" evidence="1">
    <location>
        <begin position="482"/>
        <end position="493"/>
    </location>
</feature>
<evidence type="ECO:0000313" key="4">
    <source>
        <dbReference type="Proteomes" id="UP000751190"/>
    </source>
</evidence>
<dbReference type="InterPro" id="IPR051681">
    <property type="entry name" value="Ser/Thr_Kinases-Pseudokinases"/>
</dbReference>
<dbReference type="Pfam" id="PF00069">
    <property type="entry name" value="Pkinase"/>
    <property type="match status" value="1"/>
</dbReference>
<dbReference type="PROSITE" id="PS50011">
    <property type="entry name" value="PROTEIN_KINASE_DOM"/>
    <property type="match status" value="1"/>
</dbReference>
<dbReference type="Proteomes" id="UP000751190">
    <property type="component" value="Unassembled WGS sequence"/>
</dbReference>
<sequence length="525" mass="57063">MTASVSTELVAQEDAEKLAYNLDKLLTTNAAADSFDAPDDRSLRMSDEERVLNELALIVNSKAYRARGPSRNLSVSLPHGVVPDAAHDIETDETRINSGVDKVAALAHTEQHLDPSTDLVNLASLGEGAFAVVELCKTTKHHVFPKGSYAARTGLVACKRLKPECIAEEPLEFDNFMTEAALVKMLVHKNVIECYGCIEYRDKRDGMHCVMILLEYLQGGSLRARIAKRDYTGEQAIRWLREIAEGMSYLHSVAKIGVAHRDLKPDNILLDEFGVAKIADMGMARIAMRATSGEINHVDLDQNYSSAAAPTSPALARKPSFSVTCRTGTPRYMAPENWAGSSYTYKVDVFSFSILAFEVLSGQRAYGELMMNGQALADAVAESGLRPSLPPAWPQPLRDLLSLCWAQEAEARPDFPAIVVKLRVFEENAKLDPTLLAPLIGGNGTPSMNRRHPTTPGADKHGPAAKHNAAGKQGVDKRSPPGKQSPTGRQSRPNGEHAAAQRRGAELESGKKKTGHKSSSMCLIS</sequence>
<dbReference type="EMBL" id="JAGTXO010000006">
    <property type="protein sequence ID" value="KAG8467346.1"/>
    <property type="molecule type" value="Genomic_DNA"/>
</dbReference>
<dbReference type="SMART" id="SM00220">
    <property type="entry name" value="S_TKc"/>
    <property type="match status" value="1"/>
</dbReference>
<dbReference type="PANTHER" id="PTHR44329:SF289">
    <property type="entry name" value="SERINE_THREONINE-PROTEIN KINASE VIK"/>
    <property type="match status" value="1"/>
</dbReference>